<evidence type="ECO:0000313" key="1">
    <source>
        <dbReference type="EMBL" id="OTQ48928.1"/>
    </source>
</evidence>
<name>A0A242NUM2_9GAMM</name>
<sequence length="102" mass="11773">MTRKTDRGTGKGFSNLISLDLAFLDNTLLPCLIHDSLLFKNLGISAVENLIGTYCSFEKQIFISIDEVKKYKKEMQQIVYDSMFLKLDKDNIAFKVDWKKKT</sequence>
<dbReference type="RefSeq" id="WP_086320817.1">
    <property type="nucleotide sequence ID" value="NZ_NASK01000099.1"/>
</dbReference>
<organism evidence="1 2">
    <name type="scientific">Gilliamella apis</name>
    <dbReference type="NCBI Taxonomy" id="1970738"/>
    <lineage>
        <taxon>Bacteria</taxon>
        <taxon>Pseudomonadati</taxon>
        <taxon>Pseudomonadota</taxon>
        <taxon>Gammaproteobacteria</taxon>
        <taxon>Orbales</taxon>
        <taxon>Orbaceae</taxon>
        <taxon>Gilliamella</taxon>
    </lineage>
</organism>
<reference evidence="1 2" key="1">
    <citation type="submission" date="2017-03" db="EMBL/GenBank/DDBJ databases">
        <title>Comparative genomics of honeybee gut symbionts reveal geographically distinct and subgroup specific antibiotic resistance.</title>
        <authorList>
            <person name="Ludvigsen J."/>
            <person name="Porcellato D."/>
            <person name="Labee-Lund T.M."/>
            <person name="Amdam G.V."/>
            <person name="Rudi K."/>
        </authorList>
    </citation>
    <scope>NUCLEOTIDE SEQUENCE [LARGE SCALE GENOMIC DNA]</scope>
    <source>
        <strain evidence="1 2">A-4-12</strain>
    </source>
</reference>
<dbReference type="EMBL" id="NASK01000099">
    <property type="protein sequence ID" value="OTQ48928.1"/>
    <property type="molecule type" value="Genomic_DNA"/>
</dbReference>
<gene>
    <name evidence="1" type="ORF">B6D06_08375</name>
</gene>
<evidence type="ECO:0000313" key="2">
    <source>
        <dbReference type="Proteomes" id="UP000194968"/>
    </source>
</evidence>
<comment type="caution">
    <text evidence="1">The sequence shown here is derived from an EMBL/GenBank/DDBJ whole genome shotgun (WGS) entry which is preliminary data.</text>
</comment>
<accession>A0A242NUM2</accession>
<protein>
    <submittedName>
        <fullName evidence="1">Uncharacterized protein</fullName>
    </submittedName>
</protein>
<dbReference type="AlphaFoldDB" id="A0A242NUM2"/>
<dbReference type="Proteomes" id="UP000194968">
    <property type="component" value="Unassembled WGS sequence"/>
</dbReference>
<dbReference type="OrthoDB" id="9815945at2"/>
<proteinExistence type="predicted"/>